<accession>A0ABV0YA97</accession>
<organism evidence="1 2">
    <name type="scientific">Ameca splendens</name>
    <dbReference type="NCBI Taxonomy" id="208324"/>
    <lineage>
        <taxon>Eukaryota</taxon>
        <taxon>Metazoa</taxon>
        <taxon>Chordata</taxon>
        <taxon>Craniata</taxon>
        <taxon>Vertebrata</taxon>
        <taxon>Euteleostomi</taxon>
        <taxon>Actinopterygii</taxon>
        <taxon>Neopterygii</taxon>
        <taxon>Teleostei</taxon>
        <taxon>Neoteleostei</taxon>
        <taxon>Acanthomorphata</taxon>
        <taxon>Ovalentaria</taxon>
        <taxon>Atherinomorphae</taxon>
        <taxon>Cyprinodontiformes</taxon>
        <taxon>Goodeidae</taxon>
        <taxon>Ameca</taxon>
    </lineage>
</organism>
<comment type="caution">
    <text evidence="1">The sequence shown here is derived from an EMBL/GenBank/DDBJ whole genome shotgun (WGS) entry which is preliminary data.</text>
</comment>
<keyword evidence="2" id="KW-1185">Reference proteome</keyword>
<dbReference type="Proteomes" id="UP001469553">
    <property type="component" value="Unassembled WGS sequence"/>
</dbReference>
<gene>
    <name evidence="1" type="ORF">AMECASPLE_006051</name>
</gene>
<reference evidence="1 2" key="1">
    <citation type="submission" date="2021-06" db="EMBL/GenBank/DDBJ databases">
        <authorList>
            <person name="Palmer J.M."/>
        </authorList>
    </citation>
    <scope>NUCLEOTIDE SEQUENCE [LARGE SCALE GENOMIC DNA]</scope>
    <source>
        <strain evidence="1 2">AS_MEX2019</strain>
        <tissue evidence="1">Muscle</tissue>
    </source>
</reference>
<name>A0ABV0YA97_9TELE</name>
<protein>
    <submittedName>
        <fullName evidence="1">Uncharacterized protein</fullName>
    </submittedName>
</protein>
<evidence type="ECO:0000313" key="2">
    <source>
        <dbReference type="Proteomes" id="UP001469553"/>
    </source>
</evidence>
<dbReference type="EMBL" id="JAHRIP010028501">
    <property type="protein sequence ID" value="MEQ2290727.1"/>
    <property type="molecule type" value="Genomic_DNA"/>
</dbReference>
<proteinExistence type="predicted"/>
<sequence>MHMQNQLFCSLFFPECCRTKIPSGVLLNSKWVSVSMSKRGKVRLKSLIPFLSVCVCVCMDGLESLAYSIISSKPGQGEKTQTIKQDSKEEIKGRVTSQNVFEFMWVELCSSCSRF</sequence>
<evidence type="ECO:0000313" key="1">
    <source>
        <dbReference type="EMBL" id="MEQ2290727.1"/>
    </source>
</evidence>